<protein>
    <submittedName>
        <fullName evidence="4">Alcohol dehydrogenase</fullName>
    </submittedName>
</protein>
<dbReference type="Pfam" id="PF08240">
    <property type="entry name" value="ADH_N"/>
    <property type="match status" value="1"/>
</dbReference>
<evidence type="ECO:0000259" key="3">
    <source>
        <dbReference type="SMART" id="SM00829"/>
    </source>
</evidence>
<dbReference type="InterPro" id="IPR013154">
    <property type="entry name" value="ADH-like_N"/>
</dbReference>
<keyword evidence="2" id="KW-0560">Oxidoreductase</keyword>
<dbReference type="OrthoDB" id="9785812at2"/>
<reference evidence="4 5" key="1">
    <citation type="journal article" date="2015" name="Genome Announc.">
        <title>Complete genome sequence of Martelella endophytica YC6887, which has antifungal activity associated with a halophyte.</title>
        <authorList>
            <person name="Khan A."/>
            <person name="Khan H."/>
            <person name="Chung E.J."/>
            <person name="Hossain M.T."/>
            <person name="Chung Y.R."/>
        </authorList>
    </citation>
    <scope>NUCLEOTIDE SEQUENCE [LARGE SCALE GENOMIC DNA]</scope>
    <source>
        <strain evidence="4">YC6887</strain>
    </source>
</reference>
<dbReference type="AlphaFoldDB" id="A0A0D5LTR3"/>
<feature type="domain" description="Enoyl reductase (ER)" evidence="3">
    <location>
        <begin position="10"/>
        <end position="324"/>
    </location>
</feature>
<sequence length="326" mass="34047">MLAAIHDTFGEPADVLVAKETSKPAPAAGEVLVRMMLSPIHNHDLWTIRGNYGYKPKLPGAIAGSEALGTIEAVGEGVDQALIGKRVTAAGVHGAWAAFFTAPAKGVVPLPAEISDEAGAQLIAMPFSALSLLDTLRARKGDWIIQTAANGAVGKLMVSFAKARGINIVNLVRRAEAAAELRDLGFENVLSTSESNWKDEVRSLIGEDGAASAIDSVGGDIAAALVDLLGRDGELVVFGTATGAPMPLSSGALIMKHIVVRGFWGARVSAEMPAETKAKLFTELLTLATRGELRLDTDGIYPLSEITEAAKASLVPGRKGKVLLRP</sequence>
<dbReference type="Gene3D" id="3.90.180.10">
    <property type="entry name" value="Medium-chain alcohol dehydrogenases, catalytic domain"/>
    <property type="match status" value="1"/>
</dbReference>
<dbReference type="InterPro" id="IPR020843">
    <property type="entry name" value="ER"/>
</dbReference>
<dbReference type="GO" id="GO:0016651">
    <property type="term" value="F:oxidoreductase activity, acting on NAD(P)H"/>
    <property type="evidence" value="ECO:0007669"/>
    <property type="project" value="TreeGrafter"/>
</dbReference>
<dbReference type="HOGENOM" id="CLU_026673_3_1_5"/>
<dbReference type="Proteomes" id="UP000032611">
    <property type="component" value="Chromosome"/>
</dbReference>
<evidence type="ECO:0000256" key="1">
    <source>
        <dbReference type="ARBA" id="ARBA00022857"/>
    </source>
</evidence>
<organism evidence="4 5">
    <name type="scientific">Martelella endophytica</name>
    <dbReference type="NCBI Taxonomy" id="1486262"/>
    <lineage>
        <taxon>Bacteria</taxon>
        <taxon>Pseudomonadati</taxon>
        <taxon>Pseudomonadota</taxon>
        <taxon>Alphaproteobacteria</taxon>
        <taxon>Hyphomicrobiales</taxon>
        <taxon>Aurantimonadaceae</taxon>
        <taxon>Martelella</taxon>
    </lineage>
</organism>
<accession>A0A0D5LTR3</accession>
<dbReference type="GO" id="GO:0070402">
    <property type="term" value="F:NADPH binding"/>
    <property type="evidence" value="ECO:0007669"/>
    <property type="project" value="TreeGrafter"/>
</dbReference>
<dbReference type="PATRIC" id="fig|1486262.3.peg.4363"/>
<dbReference type="InterPro" id="IPR013149">
    <property type="entry name" value="ADH-like_C"/>
</dbReference>
<dbReference type="PANTHER" id="PTHR48106:SF2">
    <property type="entry name" value="ZN2+-BINDING DEHYDROGENASE"/>
    <property type="match status" value="1"/>
</dbReference>
<keyword evidence="5" id="KW-1185">Reference proteome</keyword>
<dbReference type="CDD" id="cd08292">
    <property type="entry name" value="ETR_like_2"/>
    <property type="match status" value="1"/>
</dbReference>
<dbReference type="KEGG" id="mey:TM49_21115"/>
<gene>
    <name evidence="4" type="ORF">TM49_21115</name>
</gene>
<keyword evidence="1" id="KW-0521">NADP</keyword>
<dbReference type="SUPFAM" id="SSF50129">
    <property type="entry name" value="GroES-like"/>
    <property type="match status" value="1"/>
</dbReference>
<name>A0A0D5LTR3_MAREN</name>
<dbReference type="EMBL" id="CP010803">
    <property type="protein sequence ID" value="AJY47604.1"/>
    <property type="molecule type" value="Genomic_DNA"/>
</dbReference>
<dbReference type="Gene3D" id="3.40.50.720">
    <property type="entry name" value="NAD(P)-binding Rossmann-like Domain"/>
    <property type="match status" value="1"/>
</dbReference>
<dbReference type="SUPFAM" id="SSF51735">
    <property type="entry name" value="NAD(P)-binding Rossmann-fold domains"/>
    <property type="match status" value="1"/>
</dbReference>
<dbReference type="SMART" id="SM00829">
    <property type="entry name" value="PKS_ER"/>
    <property type="match status" value="1"/>
</dbReference>
<dbReference type="RefSeq" id="WP_045684128.1">
    <property type="nucleotide sequence ID" value="NZ_CP010803.1"/>
</dbReference>
<dbReference type="PANTHER" id="PTHR48106">
    <property type="entry name" value="QUINONE OXIDOREDUCTASE PIG3-RELATED"/>
    <property type="match status" value="1"/>
</dbReference>
<evidence type="ECO:0000256" key="2">
    <source>
        <dbReference type="ARBA" id="ARBA00023002"/>
    </source>
</evidence>
<proteinExistence type="predicted"/>
<dbReference type="STRING" id="1486262.TM49_21115"/>
<dbReference type="Pfam" id="PF00107">
    <property type="entry name" value="ADH_zinc_N"/>
    <property type="match status" value="1"/>
</dbReference>
<evidence type="ECO:0000313" key="4">
    <source>
        <dbReference type="EMBL" id="AJY47604.1"/>
    </source>
</evidence>
<dbReference type="InterPro" id="IPR036291">
    <property type="entry name" value="NAD(P)-bd_dom_sf"/>
</dbReference>
<dbReference type="InterPro" id="IPR011032">
    <property type="entry name" value="GroES-like_sf"/>
</dbReference>
<evidence type="ECO:0000313" key="5">
    <source>
        <dbReference type="Proteomes" id="UP000032611"/>
    </source>
</evidence>